<evidence type="ECO:0000256" key="1">
    <source>
        <dbReference type="SAM" id="MobiDB-lite"/>
    </source>
</evidence>
<evidence type="ECO:0000256" key="3">
    <source>
        <dbReference type="SAM" id="SignalP"/>
    </source>
</evidence>
<sequence>MRISTTAVALLSCASVDAFGVQPKKQFNFDLKNAAAAGFAAATIASNLVTPPADAMDFNSAVFPSTVVSEKVTREGMYGTYDVDLVQEVDDARSTFKPKAETKSKKGKYTALLSVLVVGSFIIPMAQYFWYVKDDDSSDRFFAAKNEPPPPPPPPKKKGWFN</sequence>
<organism evidence="4">
    <name type="scientific">Leptocylindrus danicus</name>
    <dbReference type="NCBI Taxonomy" id="163516"/>
    <lineage>
        <taxon>Eukaryota</taxon>
        <taxon>Sar</taxon>
        <taxon>Stramenopiles</taxon>
        <taxon>Ochrophyta</taxon>
        <taxon>Bacillariophyta</taxon>
        <taxon>Coscinodiscophyceae</taxon>
        <taxon>Chaetocerotophycidae</taxon>
        <taxon>Leptocylindrales</taxon>
        <taxon>Leptocylindraceae</taxon>
        <taxon>Leptocylindrus</taxon>
    </lineage>
</organism>
<feature type="chain" id="PRO_5030555288" evidence="3">
    <location>
        <begin position="19"/>
        <end position="162"/>
    </location>
</feature>
<gene>
    <name evidence="4" type="ORF">LDAN0321_LOCUS754</name>
</gene>
<dbReference type="EMBL" id="HBGY01001112">
    <property type="protein sequence ID" value="CAD9556158.1"/>
    <property type="molecule type" value="Transcribed_RNA"/>
</dbReference>
<feature type="transmembrane region" description="Helical" evidence="2">
    <location>
        <begin position="109"/>
        <end position="131"/>
    </location>
</feature>
<proteinExistence type="predicted"/>
<evidence type="ECO:0000313" key="4">
    <source>
        <dbReference type="EMBL" id="CAD9556158.1"/>
    </source>
</evidence>
<keyword evidence="2" id="KW-0812">Transmembrane</keyword>
<name>A0A7S2JTQ0_9STRA</name>
<keyword evidence="2" id="KW-0472">Membrane</keyword>
<reference evidence="4" key="1">
    <citation type="submission" date="2021-01" db="EMBL/GenBank/DDBJ databases">
        <authorList>
            <person name="Corre E."/>
            <person name="Pelletier E."/>
            <person name="Niang G."/>
            <person name="Scheremetjew M."/>
            <person name="Finn R."/>
            <person name="Kale V."/>
            <person name="Holt S."/>
            <person name="Cochrane G."/>
            <person name="Meng A."/>
            <person name="Brown T."/>
            <person name="Cohen L."/>
        </authorList>
    </citation>
    <scope>NUCLEOTIDE SEQUENCE</scope>
    <source>
        <strain evidence="4">B650</strain>
    </source>
</reference>
<feature type="region of interest" description="Disordered" evidence="1">
    <location>
        <begin position="141"/>
        <end position="162"/>
    </location>
</feature>
<evidence type="ECO:0000256" key="2">
    <source>
        <dbReference type="SAM" id="Phobius"/>
    </source>
</evidence>
<dbReference type="AlphaFoldDB" id="A0A7S2JTQ0"/>
<keyword evidence="2" id="KW-1133">Transmembrane helix</keyword>
<protein>
    <submittedName>
        <fullName evidence="4">Uncharacterized protein</fullName>
    </submittedName>
</protein>
<accession>A0A7S2JTQ0</accession>
<feature type="signal peptide" evidence="3">
    <location>
        <begin position="1"/>
        <end position="18"/>
    </location>
</feature>
<keyword evidence="3" id="KW-0732">Signal</keyword>